<dbReference type="PANTHER" id="PTHR12069">
    <property type="entry name" value="DNA-DIRECTED RNA POLYMERASES III 80 KDA POLYPEPTIDE RNA POLYMERASE III SUBUNIT 5"/>
    <property type="match status" value="1"/>
</dbReference>
<dbReference type="Proteomes" id="UP000179920">
    <property type="component" value="Chromosome VII"/>
</dbReference>
<feature type="compositionally biased region" description="Low complexity" evidence="1">
    <location>
        <begin position="146"/>
        <end position="158"/>
    </location>
</feature>
<feature type="compositionally biased region" description="Gly residues" evidence="1">
    <location>
        <begin position="292"/>
        <end position="302"/>
    </location>
</feature>
<accession>A0A1K0G4H0</accession>
<dbReference type="EMBL" id="ULHB01000131">
    <property type="protein sequence ID" value="SYW82817.1"/>
    <property type="molecule type" value="Genomic_DNA"/>
</dbReference>
<dbReference type="EMBL" id="LT558123">
    <property type="protein sequence ID" value="SAM82340.1"/>
    <property type="molecule type" value="Genomic_DNA"/>
</dbReference>
<keyword evidence="5" id="KW-1185">Reference proteome</keyword>
<feature type="compositionally biased region" description="Basic and acidic residues" evidence="1">
    <location>
        <begin position="163"/>
        <end position="183"/>
    </location>
</feature>
<gene>
    <name evidence="3" type="ORF">UBRO2_04939</name>
    <name evidence="2" type="ORF">UBRO_04666</name>
</gene>
<dbReference type="OrthoDB" id="340681at2759"/>
<proteinExistence type="predicted"/>
<feature type="region of interest" description="Disordered" evidence="1">
    <location>
        <begin position="1"/>
        <end position="46"/>
    </location>
</feature>
<protein>
    <submittedName>
        <fullName evidence="3">Related to RPC37 - RNA polymerase III subunit C37</fullName>
    </submittedName>
    <submittedName>
        <fullName evidence="2">Related to RPC37-RNA polymerase III subunit C37</fullName>
    </submittedName>
</protein>
<dbReference type="InterPro" id="IPR006886">
    <property type="entry name" value="RNA_pol_III_Rpc5"/>
</dbReference>
<organism evidence="2 4">
    <name type="scientific">Ustilago bromivora</name>
    <dbReference type="NCBI Taxonomy" id="307758"/>
    <lineage>
        <taxon>Eukaryota</taxon>
        <taxon>Fungi</taxon>
        <taxon>Dikarya</taxon>
        <taxon>Basidiomycota</taxon>
        <taxon>Ustilaginomycotina</taxon>
        <taxon>Ustilaginomycetes</taxon>
        <taxon>Ustilaginales</taxon>
        <taxon>Ustilaginaceae</taxon>
        <taxon>Ustilago</taxon>
    </lineage>
</organism>
<dbReference type="PANTHER" id="PTHR12069:SF0">
    <property type="entry name" value="DNA-DIRECTED RNA POLYMERASE III SUBUNIT RPC5"/>
    <property type="match status" value="1"/>
</dbReference>
<dbReference type="AlphaFoldDB" id="A0A1K0G4H0"/>
<feature type="region of interest" description="Disordered" evidence="1">
    <location>
        <begin position="234"/>
        <end position="253"/>
    </location>
</feature>
<dbReference type="Pfam" id="PF04801">
    <property type="entry name" value="RPC5"/>
    <property type="match status" value="1"/>
</dbReference>
<evidence type="ECO:0000313" key="5">
    <source>
        <dbReference type="Proteomes" id="UP000658997"/>
    </source>
</evidence>
<dbReference type="GO" id="GO:0042797">
    <property type="term" value="P:tRNA transcription by RNA polymerase III"/>
    <property type="evidence" value="ECO:0007669"/>
    <property type="project" value="TreeGrafter"/>
</dbReference>
<dbReference type="GO" id="GO:0005666">
    <property type="term" value="C:RNA polymerase III complex"/>
    <property type="evidence" value="ECO:0007669"/>
    <property type="project" value="TreeGrafter"/>
</dbReference>
<feature type="region of interest" description="Disordered" evidence="1">
    <location>
        <begin position="137"/>
        <end position="184"/>
    </location>
</feature>
<feature type="compositionally biased region" description="Low complexity" evidence="1">
    <location>
        <begin position="20"/>
        <end position="46"/>
    </location>
</feature>
<sequence>MEAEQLFFGSQGEAGDVAMSPPSSDADANTASSTLPTSSTSDLPPDSELVASLPVYLSKSLLSGSSLHVFQYPIYPRNRPLPVPYSAAARGLKVSSRWRPRANRVEVELPLDVREEVYNTDRGVEFGAGADLLAQKQARADAAHDGASSNEASGSSSRSRVKKEKEEEVHANRGPKKLEKIKLESSQVPNATEYMVGVIRDQALHLTRLESIVQLRPSMNYLDAIDEAREAEKRRDRAKAAGEIGSDEEDEDELIEMEAPGEGSTRSKKKEVKKPAAQTLSVALRTDPNAKKGGGMSMGGGISEARDQLMAAQREADAERWVDLEWRDERSQEAQQIFDAQLFAENKTPLICKTKPREYLLHALP</sequence>
<dbReference type="Proteomes" id="UP000658997">
    <property type="component" value="Unassembled WGS sequence"/>
</dbReference>
<reference evidence="3" key="3">
    <citation type="submission" date="2018-08" db="EMBL/GenBank/DDBJ databases">
        <authorList>
            <person name="Guldener U."/>
        </authorList>
    </citation>
    <scope>NUCLEOTIDE SEQUENCE</scope>
    <source>
        <strain evidence="3">UB2</strain>
    </source>
</reference>
<evidence type="ECO:0000313" key="4">
    <source>
        <dbReference type="Proteomes" id="UP000179920"/>
    </source>
</evidence>
<evidence type="ECO:0000313" key="3">
    <source>
        <dbReference type="EMBL" id="SYW82817.1"/>
    </source>
</evidence>
<evidence type="ECO:0000256" key="1">
    <source>
        <dbReference type="SAM" id="MobiDB-lite"/>
    </source>
</evidence>
<evidence type="ECO:0000313" key="2">
    <source>
        <dbReference type="EMBL" id="SAM82340.1"/>
    </source>
</evidence>
<reference evidence="2" key="2">
    <citation type="submission" date="2016-04" db="EMBL/GenBank/DDBJ databases">
        <authorList>
            <person name="Evans L.H."/>
            <person name="Alamgir A."/>
            <person name="Owens N."/>
            <person name="Weber N.D."/>
            <person name="Virtaneva K."/>
            <person name="Barbian K."/>
            <person name="Babar A."/>
            <person name="Rosenke K."/>
        </authorList>
    </citation>
    <scope>NUCLEOTIDE SEQUENCE</scope>
    <source>
        <strain evidence="2">UB2112</strain>
    </source>
</reference>
<feature type="region of interest" description="Disordered" evidence="1">
    <location>
        <begin position="259"/>
        <end position="302"/>
    </location>
</feature>
<name>A0A1K0G4H0_9BASI</name>
<reference evidence="4" key="1">
    <citation type="submission" date="2016-04" db="EMBL/GenBank/DDBJ databases">
        <authorList>
            <person name="Guldener U."/>
            <person name="Guldener U."/>
        </authorList>
    </citation>
    <scope>NUCLEOTIDE SEQUENCE [LARGE SCALE GENOMIC DNA]</scope>
    <source>
        <strain evidence="4">UB2112</strain>
    </source>
</reference>